<proteinExistence type="predicted"/>
<comment type="caution">
    <text evidence="2">The sequence shown here is derived from an EMBL/GenBank/DDBJ whole genome shotgun (WGS) entry which is preliminary data.</text>
</comment>
<keyword evidence="1" id="KW-0812">Transmembrane</keyword>
<sequence length="387" mass="43568">MSNIKHKEQSSNKELTGALTNKTNIFNEKKNRLKAFSKSFPNSKSLPSVPTSKGLFGLFDYKVTGSDLNSLTEKIQDKMIKQNQILVKTIQEFNTIYDTFSALDKEYIRGILISLKSAEEANAKALKGINGVKENQIEITQIIEQQKQVIQVLKKFKEKIEKIEHLTDVDTIFGELSTMQSNLKVNETKIETQDLRLVDLNDEMKSLLSSLSVFQGNFNYFKEIQVEKFQTVKQLVSNQNENISEIELIITDNKTNIAALNKEIVIHGEKLGDLKQLIQNDIQILSEKVTRNNSELVARLVSTTNEVSTNKLNFENAIKELNTGIDQKAESMSAYLKSELSKAKNEIAELSLFTKSLSKVLKITQAISFTSIAILCILVLLIISGVL</sequence>
<keyword evidence="3" id="KW-1185">Reference proteome</keyword>
<evidence type="ECO:0000313" key="2">
    <source>
        <dbReference type="EMBL" id="NUU56919.1"/>
    </source>
</evidence>
<reference evidence="2 3" key="1">
    <citation type="submission" date="2020-05" db="EMBL/GenBank/DDBJ databases">
        <title>Genome Sequencing of Type Strains.</title>
        <authorList>
            <person name="Lemaire J.F."/>
            <person name="Inderbitzin P."/>
            <person name="Gregorio O.A."/>
            <person name="Collins S.B."/>
            <person name="Wespe N."/>
            <person name="Knight-Connoni V."/>
        </authorList>
    </citation>
    <scope>NUCLEOTIDE SEQUENCE [LARGE SCALE GENOMIC DNA]</scope>
    <source>
        <strain evidence="2 3">DSM 19942</strain>
    </source>
</reference>
<feature type="transmembrane region" description="Helical" evidence="1">
    <location>
        <begin position="366"/>
        <end position="386"/>
    </location>
</feature>
<keyword evidence="1" id="KW-1133">Transmembrane helix</keyword>
<gene>
    <name evidence="2" type="ORF">HP548_22820</name>
</gene>
<dbReference type="GeneID" id="97133583"/>
<protein>
    <submittedName>
        <fullName evidence="2">Uncharacterized protein</fullName>
    </submittedName>
</protein>
<evidence type="ECO:0000256" key="1">
    <source>
        <dbReference type="SAM" id="Phobius"/>
    </source>
</evidence>
<name>A0ABX2MS87_9BACL</name>
<dbReference type="EMBL" id="JABMCC010000117">
    <property type="protein sequence ID" value="NUU56919.1"/>
    <property type="molecule type" value="Genomic_DNA"/>
</dbReference>
<evidence type="ECO:0000313" key="3">
    <source>
        <dbReference type="Proteomes" id="UP000577724"/>
    </source>
</evidence>
<accession>A0ABX2MS87</accession>
<keyword evidence="1" id="KW-0472">Membrane</keyword>
<dbReference type="RefSeq" id="WP_175382987.1">
    <property type="nucleotide sequence ID" value="NZ_JABMCC010000117.1"/>
</dbReference>
<organism evidence="2 3">
    <name type="scientific">Paenibacillus taichungensis</name>
    <dbReference type="NCBI Taxonomy" id="484184"/>
    <lineage>
        <taxon>Bacteria</taxon>
        <taxon>Bacillati</taxon>
        <taxon>Bacillota</taxon>
        <taxon>Bacilli</taxon>
        <taxon>Bacillales</taxon>
        <taxon>Paenibacillaceae</taxon>
        <taxon>Paenibacillus</taxon>
    </lineage>
</organism>
<dbReference type="Proteomes" id="UP000577724">
    <property type="component" value="Unassembled WGS sequence"/>
</dbReference>